<evidence type="ECO:0000256" key="1">
    <source>
        <dbReference type="SAM" id="MobiDB-lite"/>
    </source>
</evidence>
<accession>D6ZE49</accession>
<feature type="region of interest" description="Disordered" evidence="1">
    <location>
        <begin position="80"/>
        <end position="140"/>
    </location>
</feature>
<proteinExistence type="predicted"/>
<feature type="compositionally biased region" description="Polar residues" evidence="1">
    <location>
        <begin position="106"/>
        <end position="115"/>
    </location>
</feature>
<dbReference type="EMBL" id="CP001958">
    <property type="protein sequence ID" value="ADG97329.1"/>
    <property type="molecule type" value="Genomic_DNA"/>
</dbReference>
<organism evidence="2 3">
    <name type="scientific">Segniliparus rotundus (strain ATCC BAA-972 / CDC 1076 / CIP 108378 / DSM 44985 / JCM 13578)</name>
    <dbReference type="NCBI Taxonomy" id="640132"/>
    <lineage>
        <taxon>Bacteria</taxon>
        <taxon>Bacillati</taxon>
        <taxon>Actinomycetota</taxon>
        <taxon>Actinomycetes</taxon>
        <taxon>Mycobacteriales</taxon>
        <taxon>Segniliparaceae</taxon>
        <taxon>Segniliparus</taxon>
    </lineage>
</organism>
<dbReference type="AlphaFoldDB" id="D6ZE49"/>
<evidence type="ECO:0000313" key="3">
    <source>
        <dbReference type="Proteomes" id="UP000002247"/>
    </source>
</evidence>
<name>D6ZE49_SEGRD</name>
<reference evidence="2 3" key="1">
    <citation type="journal article" date="2010" name="Stand. Genomic Sci.">
        <title>Complete genome sequence of Segniliparus rotundus type strain (CDC 1076).</title>
        <authorList>
            <person name="Sikorski J."/>
            <person name="Lapidus A."/>
            <person name="Copeland A."/>
            <person name="Misra M."/>
            <person name="Glavina Del Rio T."/>
            <person name="Nolan M."/>
            <person name="Lucas S."/>
            <person name="Chen F."/>
            <person name="Tice H."/>
            <person name="Cheng J.F."/>
            <person name="Jando M."/>
            <person name="Schneider S."/>
            <person name="Bruce D."/>
            <person name="Goodwin L."/>
            <person name="Pitluck S."/>
            <person name="Liolios K."/>
            <person name="Mikhailova N."/>
            <person name="Pati A."/>
            <person name="Ivanova N."/>
            <person name="Mavromatis K."/>
            <person name="Chen A."/>
            <person name="Palaniappan K."/>
            <person name="Chertkov O."/>
            <person name="Land M."/>
            <person name="Hauser L."/>
            <person name="Chang Y.J."/>
            <person name="Jeffries C.D."/>
            <person name="Brettin T."/>
            <person name="Detter J.C."/>
            <person name="Han C."/>
            <person name="Rohde M."/>
            <person name="Goker M."/>
            <person name="Bristow J."/>
            <person name="Eisen J.A."/>
            <person name="Markowitz V."/>
            <person name="Hugenholtz P."/>
            <person name="Kyrpides N.C."/>
            <person name="Klenk H.P."/>
        </authorList>
    </citation>
    <scope>NUCLEOTIDE SEQUENCE [LARGE SCALE GENOMIC DNA]</scope>
    <source>
        <strain evidence="3">ATCC BAA-972 / CDC 1076 / CIP 108378 / DSM 44985 / JCM 13578</strain>
    </source>
</reference>
<sequence>MVFRNIFDFSIGSSDSGDSAEQYLSNYIPTQPAEEVTTSPHDPFEPVDVPVRNAKIVRETQPQAKAIYDFISAITGNIKESSNKQDQATSDPSTTVDAATDIMNAGQKSGQTGYQNLPLPTLIPPTPPKVDPPKSFKPSE</sequence>
<dbReference type="eggNOG" id="ENOG5033NV1">
    <property type="taxonomic scope" value="Bacteria"/>
</dbReference>
<dbReference type="Proteomes" id="UP000002247">
    <property type="component" value="Chromosome"/>
</dbReference>
<feature type="compositionally biased region" description="Pro residues" evidence="1">
    <location>
        <begin position="121"/>
        <end position="130"/>
    </location>
</feature>
<dbReference type="HOGENOM" id="CLU_132669_0_0_11"/>
<dbReference type="KEGG" id="srt:Srot_0850"/>
<evidence type="ECO:0000313" key="2">
    <source>
        <dbReference type="EMBL" id="ADG97329.1"/>
    </source>
</evidence>
<feature type="compositionally biased region" description="Basic and acidic residues" evidence="1">
    <location>
        <begin position="131"/>
        <end position="140"/>
    </location>
</feature>
<dbReference type="OrthoDB" id="3994189at2"/>
<gene>
    <name evidence="2" type="ordered locus">Srot_0850</name>
</gene>
<keyword evidence="3" id="KW-1185">Reference proteome</keyword>
<dbReference type="RefSeq" id="WP_013137785.1">
    <property type="nucleotide sequence ID" value="NC_014168.1"/>
</dbReference>
<feature type="compositionally biased region" description="Polar residues" evidence="1">
    <location>
        <begin position="80"/>
        <end position="97"/>
    </location>
</feature>
<protein>
    <submittedName>
        <fullName evidence="2">Uncharacterized protein</fullName>
    </submittedName>
</protein>